<dbReference type="Pfam" id="PF00640">
    <property type="entry name" value="PID"/>
    <property type="match status" value="1"/>
</dbReference>
<dbReference type="PROSITE" id="PS01179">
    <property type="entry name" value="PID"/>
    <property type="match status" value="1"/>
</dbReference>
<dbReference type="CDD" id="cd01273">
    <property type="entry name" value="PTB_CED-6"/>
    <property type="match status" value="1"/>
</dbReference>
<feature type="region of interest" description="Disordered" evidence="5">
    <location>
        <begin position="263"/>
        <end position="331"/>
    </location>
</feature>
<feature type="compositionally biased region" description="Basic and acidic residues" evidence="5">
    <location>
        <begin position="298"/>
        <end position="307"/>
    </location>
</feature>
<comment type="subcellular location">
    <subcellularLocation>
        <location evidence="1">Cytoplasm</location>
    </subcellularLocation>
</comment>
<reference evidence="7 8" key="1">
    <citation type="submission" date="2020-04" db="EMBL/GenBank/DDBJ databases">
        <authorList>
            <person name="Laetsch R D."/>
            <person name="Stevens L."/>
            <person name="Kumar S."/>
            <person name="Blaxter L. M."/>
        </authorList>
    </citation>
    <scope>NUCLEOTIDE SEQUENCE [LARGE SCALE GENOMIC DNA]</scope>
</reference>
<evidence type="ECO:0000256" key="4">
    <source>
        <dbReference type="ARBA" id="ARBA00060944"/>
    </source>
</evidence>
<sequence>MAKDIYKTFKKSISAVTGGNGENVKYRGGTGRTWIHPPDFLINGRVEYTARFLGCVETSKPHGSDVAKEAIHAIRFQLDLKRSEMSRESAKLQKVDIQISIDDVTIADNKTKLVMFQFPLGRISFCADDKDDKRMFSFIARGGEPNAKHSCFAFTSEKLAEEITLTIGEAFDLAYKRFLDKNRSTLENQKQVYILKKRIAELESENQVLSERLAEAIQGHGGGAPPALPQTPMPQSPPASIYSSPRYDAAAAAAAPIEMAPKLPAPTIPPPPLPIAPPPPPIAPRRQPPPPPPAPAADELRGLKIGDDVFDDTFDPRADEPKKVEVPAATSPKTADDFQAMIDTVEKKLAAINTGKTDDFEFLQTGELHGVNGAESEYGTPSDRLNPEVMNLKK</sequence>
<feature type="compositionally biased region" description="Pro residues" evidence="5">
    <location>
        <begin position="226"/>
        <end position="237"/>
    </location>
</feature>
<dbReference type="GO" id="GO:0005737">
    <property type="term" value="C:cytoplasm"/>
    <property type="evidence" value="ECO:0007669"/>
    <property type="project" value="UniProtKB-SubCell"/>
</dbReference>
<feature type="region of interest" description="Disordered" evidence="5">
    <location>
        <begin position="371"/>
        <end position="394"/>
    </location>
</feature>
<comment type="similarity">
    <text evidence="4">Belongs to the ced-6 family.</text>
</comment>
<evidence type="ECO:0000313" key="7">
    <source>
        <dbReference type="EMBL" id="CAB3401619.1"/>
    </source>
</evidence>
<feature type="compositionally biased region" description="Pro residues" evidence="5">
    <location>
        <begin position="263"/>
        <end position="295"/>
    </location>
</feature>
<dbReference type="PANTHER" id="PTHR11232:SF77">
    <property type="entry name" value="GULP PTB DOMAIN CONTAINING ENGULFMENT ADAPTOR 1"/>
    <property type="match status" value="1"/>
</dbReference>
<protein>
    <recommendedName>
        <fullName evidence="6">PID domain-containing protein</fullName>
    </recommendedName>
</protein>
<dbReference type="SMART" id="SM00462">
    <property type="entry name" value="PTB"/>
    <property type="match status" value="1"/>
</dbReference>
<dbReference type="InterPro" id="IPR011993">
    <property type="entry name" value="PH-like_dom_sf"/>
</dbReference>
<organism evidence="7 8">
    <name type="scientific">Caenorhabditis bovis</name>
    <dbReference type="NCBI Taxonomy" id="2654633"/>
    <lineage>
        <taxon>Eukaryota</taxon>
        <taxon>Metazoa</taxon>
        <taxon>Ecdysozoa</taxon>
        <taxon>Nematoda</taxon>
        <taxon>Chromadorea</taxon>
        <taxon>Rhabditida</taxon>
        <taxon>Rhabditina</taxon>
        <taxon>Rhabditomorpha</taxon>
        <taxon>Rhabditoidea</taxon>
        <taxon>Rhabditidae</taxon>
        <taxon>Peloderinae</taxon>
        <taxon>Caenorhabditis</taxon>
    </lineage>
</organism>
<dbReference type="SUPFAM" id="SSF50729">
    <property type="entry name" value="PH domain-like"/>
    <property type="match status" value="1"/>
</dbReference>
<dbReference type="GO" id="GO:0043277">
    <property type="term" value="P:apoptotic cell clearance"/>
    <property type="evidence" value="ECO:0007669"/>
    <property type="project" value="UniProtKB-ARBA"/>
</dbReference>
<evidence type="ECO:0000256" key="5">
    <source>
        <dbReference type="SAM" id="MobiDB-lite"/>
    </source>
</evidence>
<dbReference type="InterPro" id="IPR051133">
    <property type="entry name" value="Adapter_Engulfment-Domain"/>
</dbReference>
<keyword evidence="2" id="KW-0963">Cytoplasm</keyword>
<dbReference type="AlphaFoldDB" id="A0A8S1ED76"/>
<dbReference type="OrthoDB" id="10057585at2759"/>
<proteinExistence type="inferred from homology"/>
<dbReference type="Gene3D" id="2.30.29.30">
    <property type="entry name" value="Pleckstrin-homology domain (PH domain)/Phosphotyrosine-binding domain (PTB)"/>
    <property type="match status" value="1"/>
</dbReference>
<dbReference type="Proteomes" id="UP000494206">
    <property type="component" value="Unassembled WGS sequence"/>
</dbReference>
<dbReference type="FunFam" id="2.30.29.30:FF:000118">
    <property type="entry name" value="GULP PTB domain containing engulfment adaptor 1"/>
    <property type="match status" value="1"/>
</dbReference>
<accession>A0A8S1ED76</accession>
<feature type="region of interest" description="Disordered" evidence="5">
    <location>
        <begin position="218"/>
        <end position="243"/>
    </location>
</feature>
<dbReference type="EMBL" id="CADEPM010000003">
    <property type="protein sequence ID" value="CAB3401619.1"/>
    <property type="molecule type" value="Genomic_DNA"/>
</dbReference>
<name>A0A8S1ED76_9PELO</name>
<dbReference type="InterPro" id="IPR006020">
    <property type="entry name" value="PTB/PI_dom"/>
</dbReference>
<evidence type="ECO:0000256" key="1">
    <source>
        <dbReference type="ARBA" id="ARBA00004496"/>
    </source>
</evidence>
<feature type="compositionally biased region" description="Basic and acidic residues" evidence="5">
    <location>
        <begin position="314"/>
        <end position="325"/>
    </location>
</feature>
<feature type="domain" description="PID" evidence="6">
    <location>
        <begin position="46"/>
        <end position="192"/>
    </location>
</feature>
<comment type="caution">
    <text evidence="7">The sequence shown here is derived from an EMBL/GenBank/DDBJ whole genome shotgun (WGS) entry which is preliminary data.</text>
</comment>
<gene>
    <name evidence="7" type="ORF">CBOVIS_LOCUS4345</name>
</gene>
<evidence type="ECO:0000259" key="6">
    <source>
        <dbReference type="PROSITE" id="PS01179"/>
    </source>
</evidence>
<evidence type="ECO:0000256" key="3">
    <source>
        <dbReference type="ARBA" id="ARBA00022907"/>
    </source>
</evidence>
<evidence type="ECO:0000256" key="2">
    <source>
        <dbReference type="ARBA" id="ARBA00022490"/>
    </source>
</evidence>
<evidence type="ECO:0000313" key="8">
    <source>
        <dbReference type="Proteomes" id="UP000494206"/>
    </source>
</evidence>
<keyword evidence="8" id="KW-1185">Reference proteome</keyword>
<dbReference type="PANTHER" id="PTHR11232">
    <property type="entry name" value="PHOSPHOTYROSINE INTERACTION DOMAIN-CONTAINING FAMILY MEMBER"/>
    <property type="match status" value="1"/>
</dbReference>
<keyword evidence="3" id="KW-0581">Phagocytosis</keyword>